<dbReference type="EMBL" id="QXHD01000003">
    <property type="protein sequence ID" value="NEZ54303.1"/>
    <property type="molecule type" value="Genomic_DNA"/>
</dbReference>
<name>A0A6M0REL0_9CYAN</name>
<proteinExistence type="predicted"/>
<accession>A0A6M0REL0</accession>
<gene>
    <name evidence="2" type="ORF">DXZ20_01025</name>
</gene>
<feature type="compositionally biased region" description="Low complexity" evidence="1">
    <location>
        <begin position="147"/>
        <end position="160"/>
    </location>
</feature>
<dbReference type="AlphaFoldDB" id="A0A6M0REL0"/>
<reference evidence="2 3" key="1">
    <citation type="journal article" date="2020" name="Microb. Ecol.">
        <title>Ecogenomics of the Marine Benthic Filamentous Cyanobacterium Adonisia.</title>
        <authorList>
            <person name="Walter J.M."/>
            <person name="Coutinho F.H."/>
            <person name="Leomil L."/>
            <person name="Hargreaves P.I."/>
            <person name="Campeao M.E."/>
            <person name="Vieira V.V."/>
            <person name="Silva B.S."/>
            <person name="Fistarol G.O."/>
            <person name="Salomon P.S."/>
            <person name="Sawabe T."/>
            <person name="Mino S."/>
            <person name="Hosokawa M."/>
            <person name="Miyashita H."/>
            <person name="Maruyama F."/>
            <person name="van Verk M.C."/>
            <person name="Dutilh B.E."/>
            <person name="Thompson C.C."/>
            <person name="Thompson F.L."/>
        </authorList>
    </citation>
    <scope>NUCLEOTIDE SEQUENCE [LARGE SCALE GENOMIC DNA]</scope>
    <source>
        <strain evidence="2 3">CCMR0081</strain>
    </source>
</reference>
<protein>
    <submittedName>
        <fullName evidence="2">Uncharacterized protein</fullName>
    </submittedName>
</protein>
<feature type="compositionally biased region" description="Polar residues" evidence="1">
    <location>
        <begin position="129"/>
        <end position="146"/>
    </location>
</feature>
<keyword evidence="3" id="KW-1185">Reference proteome</keyword>
<dbReference type="Proteomes" id="UP000481033">
    <property type="component" value="Unassembled WGS sequence"/>
</dbReference>
<feature type="region of interest" description="Disordered" evidence="1">
    <location>
        <begin position="1"/>
        <end position="23"/>
    </location>
</feature>
<evidence type="ECO:0000313" key="2">
    <source>
        <dbReference type="EMBL" id="NEZ54303.1"/>
    </source>
</evidence>
<comment type="caution">
    <text evidence="2">The sequence shown here is derived from an EMBL/GenBank/DDBJ whole genome shotgun (WGS) entry which is preliminary data.</text>
</comment>
<feature type="region of interest" description="Disordered" evidence="1">
    <location>
        <begin position="129"/>
        <end position="208"/>
    </location>
</feature>
<sequence length="327" mass="37380">MTENSPSAYDGGHSLQPAKSTTRSHLRLTPEAVHQNWLDHFYTPAGYLYHLILALRKQGWWFRVENISQFCREWHINRRTFYRAKAELIANGKLEEHIKGSVNLRVPTLRQFDSPVTNLSPQVINLTQPETAQTQSADETESQQAFPNSSDPSQLPSNSSLKKREKIASLSPELEQPNSQGITLSPDAPEQPQTGEASLPGPQQWLDFSAEDDPDFFAFVIKNKIPRLPDPPASKQSAAQGWIRKYGDRLYTEYLQWLESQRQVEQRLTHIPPNEETPDQRLQRYQMLWQNPTCRKGVRTAIQTHPEWHLEIGPNGPRTQPPAPQAP</sequence>
<organism evidence="2 3">
    <name type="scientific">Adonisia turfae CCMR0081</name>
    <dbReference type="NCBI Taxonomy" id="2292702"/>
    <lineage>
        <taxon>Bacteria</taxon>
        <taxon>Bacillati</taxon>
        <taxon>Cyanobacteriota</taxon>
        <taxon>Adonisia</taxon>
        <taxon>Adonisia turfae</taxon>
    </lineage>
</organism>
<evidence type="ECO:0000256" key="1">
    <source>
        <dbReference type="SAM" id="MobiDB-lite"/>
    </source>
</evidence>
<evidence type="ECO:0000313" key="3">
    <source>
        <dbReference type="Proteomes" id="UP000481033"/>
    </source>
</evidence>